<dbReference type="VEuPathDB" id="FungiDB:BO97DRAFT_233133"/>
<dbReference type="STRING" id="1450537.A0A395HK40"/>
<dbReference type="OrthoDB" id="2853639at2759"/>
<dbReference type="EMBL" id="KZ824324">
    <property type="protein sequence ID" value="RAL07793.1"/>
    <property type="molecule type" value="Genomic_DNA"/>
</dbReference>
<proteinExistence type="predicted"/>
<sequence length="365" mass="41549">MSIYTLPNEIIALLPAYLNNIETFTNASSACRLFRDNFATASPKTILQLAAASAPTFFSPHPHFLVAATARQASAWVLQDPATRTPLLHQALRGGIPGLYEFCLEHAGLTLAEIRRLHLARFDILNPLSDRIDKMAGRQWYQTEHFWDGGVSEPWTIQTEADRATFQIVIYGELFGPDMDAFLAAGRRTPDKPVHSIETRLEFIKYCVPDAMCLKGYRGFAQPENSGPYANLEDPWALPGDQVALQHILSCRRWRRMWADAMRMISRDEADGKIEDNVNEESWRTKLWRDALLVQGLWGMQLVTLPEARVAKEWLDKGRWLREQIWKLDGPLETRAIGEPWEDPVSLAPDPSQDVFVCMAALWRM</sequence>
<reference evidence="1 2" key="1">
    <citation type="submission" date="2018-02" db="EMBL/GenBank/DDBJ databases">
        <title>The genomes of Aspergillus section Nigri reveals drivers in fungal speciation.</title>
        <authorList>
            <consortium name="DOE Joint Genome Institute"/>
            <person name="Vesth T.C."/>
            <person name="Nybo J."/>
            <person name="Theobald S."/>
            <person name="Brandl J."/>
            <person name="Frisvad J.C."/>
            <person name="Nielsen K.F."/>
            <person name="Lyhne E.K."/>
            <person name="Kogle M.E."/>
            <person name="Kuo A."/>
            <person name="Riley R."/>
            <person name="Clum A."/>
            <person name="Nolan M."/>
            <person name="Lipzen A."/>
            <person name="Salamov A."/>
            <person name="Henrissat B."/>
            <person name="Wiebenga A."/>
            <person name="De vries R.P."/>
            <person name="Grigoriev I.V."/>
            <person name="Mortensen U.H."/>
            <person name="Andersen M.R."/>
            <person name="Baker S.E."/>
        </authorList>
    </citation>
    <scope>NUCLEOTIDE SEQUENCE [LARGE SCALE GENOMIC DNA]</scope>
    <source>
        <strain evidence="1 2">CBS 101889</strain>
    </source>
</reference>
<name>A0A395HK40_ASPHC</name>
<gene>
    <name evidence="1" type="ORF">BO97DRAFT_233133</name>
</gene>
<protein>
    <submittedName>
        <fullName evidence="1">Uncharacterized protein</fullName>
    </submittedName>
</protein>
<dbReference type="Proteomes" id="UP000248961">
    <property type="component" value="Unassembled WGS sequence"/>
</dbReference>
<evidence type="ECO:0000313" key="1">
    <source>
        <dbReference type="EMBL" id="RAL07793.1"/>
    </source>
</evidence>
<dbReference type="RefSeq" id="XP_025546947.1">
    <property type="nucleotide sequence ID" value="XM_025690733.1"/>
</dbReference>
<accession>A0A395HK40</accession>
<evidence type="ECO:0000313" key="2">
    <source>
        <dbReference type="Proteomes" id="UP000248961"/>
    </source>
</evidence>
<organism evidence="1 2">
    <name type="scientific">Aspergillus homomorphus (strain CBS 101889)</name>
    <dbReference type="NCBI Taxonomy" id="1450537"/>
    <lineage>
        <taxon>Eukaryota</taxon>
        <taxon>Fungi</taxon>
        <taxon>Dikarya</taxon>
        <taxon>Ascomycota</taxon>
        <taxon>Pezizomycotina</taxon>
        <taxon>Eurotiomycetes</taxon>
        <taxon>Eurotiomycetidae</taxon>
        <taxon>Eurotiales</taxon>
        <taxon>Aspergillaceae</taxon>
        <taxon>Aspergillus</taxon>
        <taxon>Aspergillus subgen. Circumdati</taxon>
    </lineage>
</organism>
<dbReference type="AlphaFoldDB" id="A0A395HK40"/>
<keyword evidence="2" id="KW-1185">Reference proteome</keyword>
<dbReference type="GeneID" id="37195022"/>